<feature type="transmembrane region" description="Helical" evidence="2">
    <location>
        <begin position="811"/>
        <end position="831"/>
    </location>
</feature>
<feature type="region of interest" description="Disordered" evidence="1">
    <location>
        <begin position="1"/>
        <end position="47"/>
    </location>
</feature>
<evidence type="ECO:0000313" key="4">
    <source>
        <dbReference type="Proteomes" id="UP001634394"/>
    </source>
</evidence>
<dbReference type="EMBL" id="JBJQND010000006">
    <property type="protein sequence ID" value="KAL3872938.1"/>
    <property type="molecule type" value="Genomic_DNA"/>
</dbReference>
<feature type="compositionally biased region" description="Polar residues" evidence="1">
    <location>
        <begin position="30"/>
        <end position="47"/>
    </location>
</feature>
<proteinExistence type="predicted"/>
<evidence type="ECO:0000256" key="1">
    <source>
        <dbReference type="SAM" id="MobiDB-lite"/>
    </source>
</evidence>
<gene>
    <name evidence="3" type="ORF">ACJMK2_036110</name>
</gene>
<evidence type="ECO:0000313" key="3">
    <source>
        <dbReference type="EMBL" id="KAL3872938.1"/>
    </source>
</evidence>
<feature type="transmembrane region" description="Helical" evidence="2">
    <location>
        <begin position="741"/>
        <end position="762"/>
    </location>
</feature>
<evidence type="ECO:0008006" key="5">
    <source>
        <dbReference type="Google" id="ProtNLM"/>
    </source>
</evidence>
<accession>A0ABD3WJQ0</accession>
<keyword evidence="2" id="KW-0472">Membrane</keyword>
<keyword evidence="2" id="KW-1133">Transmembrane helix</keyword>
<reference evidence="3 4" key="1">
    <citation type="submission" date="2024-11" db="EMBL/GenBank/DDBJ databases">
        <title>Chromosome-level genome assembly of the freshwater bivalve Anodonta woodiana.</title>
        <authorList>
            <person name="Chen X."/>
        </authorList>
    </citation>
    <scope>NUCLEOTIDE SEQUENCE [LARGE SCALE GENOMIC DNA]</scope>
    <source>
        <strain evidence="3">MN2024</strain>
        <tissue evidence="3">Gills</tissue>
    </source>
</reference>
<evidence type="ECO:0000256" key="2">
    <source>
        <dbReference type="SAM" id="Phobius"/>
    </source>
</evidence>
<dbReference type="AlphaFoldDB" id="A0ABD3WJQ0"/>
<comment type="caution">
    <text evidence="3">The sequence shown here is derived from an EMBL/GenBank/DDBJ whole genome shotgun (WGS) entry which is preliminary data.</text>
</comment>
<protein>
    <recommendedName>
        <fullName evidence="5">Envelope protein</fullName>
    </recommendedName>
</protein>
<keyword evidence="2" id="KW-0812">Transmembrane</keyword>
<organism evidence="3 4">
    <name type="scientific">Sinanodonta woodiana</name>
    <name type="common">Chinese pond mussel</name>
    <name type="synonym">Anodonta woodiana</name>
    <dbReference type="NCBI Taxonomy" id="1069815"/>
    <lineage>
        <taxon>Eukaryota</taxon>
        <taxon>Metazoa</taxon>
        <taxon>Spiralia</taxon>
        <taxon>Lophotrochozoa</taxon>
        <taxon>Mollusca</taxon>
        <taxon>Bivalvia</taxon>
        <taxon>Autobranchia</taxon>
        <taxon>Heteroconchia</taxon>
        <taxon>Palaeoheterodonta</taxon>
        <taxon>Unionida</taxon>
        <taxon>Unionoidea</taxon>
        <taxon>Unionidae</taxon>
        <taxon>Unioninae</taxon>
        <taxon>Sinanodonta</taxon>
    </lineage>
</organism>
<keyword evidence="4" id="KW-1185">Reference proteome</keyword>
<name>A0ABD3WJQ0_SINWO</name>
<sequence>MKKGVTPHNYNLRSRLGTELLRPSDFTPPTHVSTPKATAPQPSNDLPVTPTTSILLDAATPVTIYPPLTSPSTTPTYATSIIATPSTAPIILPLTDSDSTTSPLFQSQPTPFQHSVQHQFSLGSCKNVPVTNTINLQKSVSETKILKEHFSRNSYNSGFIQPGMSGKWIWVIGLLLLTLNSGFAVDEQRLNYGVIFQSLSPVYCSADKWIHTFQIQLPENISVDPIEYCTKGVRCTYRNSLLQQLNAIRLTMNTHFKDTVSLINELIPEGVFQSSDVSKRAILPFVGEIGKSLFGLATTGDVATLASHINMLTRQNNKMLSALARHGGDFSSYISQVDNRFNNMLSAIGQNSKTLLLLEQAMIENEENIRLQYQKAEELFASQMLESHQIRHELEKLQIATAELAAGKLPPILIPPHILAESIDQIETMISTDYPGYSVTPKDPSYYYQFGSFIATRRNRDLYIALQIPISSRRRPFEMYRIQSFPVPINASSTHVTQLLDVPDIMLVTDDRQFYTTLALSSLNQCTGKDILHCNIRPALKPLSQPECINSLFLDDKNNIHQTCNFRFMTNRVVPHILDISSNQILVYLMDEIILECQSQRRIVKGCRFCIMTIPCHCAVVTTAMTYDGHITTCSDNSTEVTQLHPINLALLQQFFNATHLTAILGNTSFDNPLTISIPEFKLYEHQMSKFFATDKEIDLSLKKVAARAKSDQRIFSSLAESMLSGEISIDEDSWFDSKSIMTIVSLSMSILNTLAILWLIWRFRTLATALSLVHVTKAEPTVHFQYTLAPTTTTPDWFTTVSDVLTWDHLIFSVSIMTFAIALIQAYKWVTQSNARTKLRLEITTGVQCVLIDILQLGLCPSYWNLSGPLMIDNLHVTGYLRPRLHVKWTGFKLTEANTNLELAIPTSFNIDIVSAFKLRSIFSKPFCAHVIWTHHDISFPLRPDGSVSECSPRTYPAVPPYSILP</sequence>
<dbReference type="Proteomes" id="UP001634394">
    <property type="component" value="Unassembled WGS sequence"/>
</dbReference>